<dbReference type="InterPro" id="IPR036390">
    <property type="entry name" value="WH_DNA-bd_sf"/>
</dbReference>
<name>A0A7W8ZUY0_9MICO</name>
<dbReference type="Gene3D" id="3.30.420.40">
    <property type="match status" value="2"/>
</dbReference>
<accession>A0A7W8ZUY0</accession>
<evidence type="ECO:0000313" key="3">
    <source>
        <dbReference type="Proteomes" id="UP000561726"/>
    </source>
</evidence>
<dbReference type="InterPro" id="IPR000600">
    <property type="entry name" value="ROK"/>
</dbReference>
<dbReference type="SUPFAM" id="SSF46785">
    <property type="entry name" value="Winged helix' DNA-binding domain"/>
    <property type="match status" value="1"/>
</dbReference>
<dbReference type="Proteomes" id="UP000561726">
    <property type="component" value="Unassembled WGS sequence"/>
</dbReference>
<gene>
    <name evidence="2" type="ORF">BJ997_001033</name>
</gene>
<dbReference type="Pfam" id="PF00480">
    <property type="entry name" value="ROK"/>
    <property type="match status" value="1"/>
</dbReference>
<dbReference type="InterPro" id="IPR043129">
    <property type="entry name" value="ATPase_NBD"/>
</dbReference>
<dbReference type="InterPro" id="IPR036388">
    <property type="entry name" value="WH-like_DNA-bd_sf"/>
</dbReference>
<dbReference type="OrthoDB" id="3189808at2"/>
<keyword evidence="2" id="KW-0418">Kinase</keyword>
<evidence type="ECO:0000313" key="2">
    <source>
        <dbReference type="EMBL" id="MBB5640485.1"/>
    </source>
</evidence>
<organism evidence="2 3">
    <name type="scientific">Cryobacterium roopkundense</name>
    <dbReference type="NCBI Taxonomy" id="1001240"/>
    <lineage>
        <taxon>Bacteria</taxon>
        <taxon>Bacillati</taxon>
        <taxon>Actinomycetota</taxon>
        <taxon>Actinomycetes</taxon>
        <taxon>Micrococcales</taxon>
        <taxon>Microbacteriaceae</taxon>
        <taxon>Cryobacterium</taxon>
    </lineage>
</organism>
<dbReference type="SUPFAM" id="SSF53067">
    <property type="entry name" value="Actin-like ATPase domain"/>
    <property type="match status" value="1"/>
</dbReference>
<reference evidence="2 3" key="1">
    <citation type="submission" date="2020-08" db="EMBL/GenBank/DDBJ databases">
        <title>Sequencing the genomes of 1000 actinobacteria strains.</title>
        <authorList>
            <person name="Klenk H.-P."/>
        </authorList>
    </citation>
    <scope>NUCLEOTIDE SEQUENCE [LARGE SCALE GENOMIC DNA]</scope>
    <source>
        <strain evidence="2 3">DSM 21065</strain>
    </source>
</reference>
<dbReference type="PANTHER" id="PTHR18964">
    <property type="entry name" value="ROK (REPRESSOR, ORF, KINASE) FAMILY"/>
    <property type="match status" value="1"/>
</dbReference>
<dbReference type="RefSeq" id="WP_052542277.1">
    <property type="nucleotide sequence ID" value="NZ_JACHBQ010000001.1"/>
</dbReference>
<comment type="caution">
    <text evidence="2">The sequence shown here is derived from an EMBL/GenBank/DDBJ whole genome shotgun (WGS) entry which is preliminary data.</text>
</comment>
<dbReference type="Gene3D" id="1.10.10.10">
    <property type="entry name" value="Winged helix-like DNA-binding domain superfamily/Winged helix DNA-binding domain"/>
    <property type="match status" value="1"/>
</dbReference>
<protein>
    <submittedName>
        <fullName evidence="2">Putative NBD/HSP70 family sugar kinase</fullName>
    </submittedName>
</protein>
<dbReference type="EMBL" id="JACHBQ010000001">
    <property type="protein sequence ID" value="MBB5640485.1"/>
    <property type="molecule type" value="Genomic_DNA"/>
</dbReference>
<dbReference type="AlphaFoldDB" id="A0A7W8ZUY0"/>
<comment type="similarity">
    <text evidence="1">Belongs to the ROK (NagC/XylR) family.</text>
</comment>
<evidence type="ECO:0000256" key="1">
    <source>
        <dbReference type="ARBA" id="ARBA00006479"/>
    </source>
</evidence>
<dbReference type="GO" id="GO:0016301">
    <property type="term" value="F:kinase activity"/>
    <property type="evidence" value="ECO:0007669"/>
    <property type="project" value="UniProtKB-KW"/>
</dbReference>
<sequence length="404" mass="41628">MAEIQIKFNGFSAAALFQLLRNGQPRTKAELVTMTGLARSTIQLRIDTLLELGLIAPVTDAVSTGGRPSAQMALNPKARVIAAVDFGATQASLALTDLAGEILGRTSSKIIIADGPESCLGWMVRTIRSELAALRLKEVDLIAIGIGLPGPVEHSTGRPSNPPIMPGWDDFDVPGFVNHHLTATVLVDNDVNIMALGEQKFAWPDIENIIFLKASTGIGSGIISSGVLQRGAEGIAGDIGHVQIARGQNVPCRCGNSGCLEAMAAGPALAQRLALAGVEYNGKSIAVLSDVVAATKGGELAAIQAVRQAGRDIGEVLTTCVSVLNPSVISIGGSLAFAGEHLLAGVREVVYSRSMPLATEHLTVAQSRAGADAGIIGASVMAIDYALSSASIDAMAAALESANN</sequence>
<proteinExistence type="inferred from homology"/>
<keyword evidence="2" id="KW-0808">Transferase</keyword>
<dbReference type="PANTHER" id="PTHR18964:SF173">
    <property type="entry name" value="GLUCOKINASE"/>
    <property type="match status" value="1"/>
</dbReference>